<feature type="transmembrane region" description="Helical" evidence="1">
    <location>
        <begin position="46"/>
        <end position="65"/>
    </location>
</feature>
<feature type="transmembrane region" description="Helical" evidence="1">
    <location>
        <begin position="266"/>
        <end position="288"/>
    </location>
</feature>
<organism evidence="2">
    <name type="scientific">mine drainage metagenome</name>
    <dbReference type="NCBI Taxonomy" id="410659"/>
    <lineage>
        <taxon>unclassified sequences</taxon>
        <taxon>metagenomes</taxon>
        <taxon>ecological metagenomes</taxon>
    </lineage>
</organism>
<keyword evidence="1" id="KW-0472">Membrane</keyword>
<comment type="caution">
    <text evidence="2">The sequence shown here is derived from an EMBL/GenBank/DDBJ whole genome shotgun (WGS) entry which is preliminary data.</text>
</comment>
<keyword evidence="1" id="KW-1133">Transmembrane helix</keyword>
<keyword evidence="1" id="KW-0812">Transmembrane</keyword>
<evidence type="ECO:0000313" key="2">
    <source>
        <dbReference type="EMBL" id="OIQ95511.1"/>
    </source>
</evidence>
<proteinExistence type="predicted"/>
<feature type="transmembrane region" description="Helical" evidence="1">
    <location>
        <begin position="77"/>
        <end position="96"/>
    </location>
</feature>
<sequence>MGRETLLTILLLLVGGLAAQPLAMLPHRRLPDAAPWITERRAWRRLWLPVVPTFVVAAWLCGWALREPDPVHDRFDHGMLVMACLPFAAIALRAALRAAWALSRAPAELPICTAGLLRPRVVFSPFLARTLDEGQIRAAWEHEQAHARHRDPLRIWLAQIVTDLQWPWPWAREHFDNWLEILEYARDDEARGRGASGADLAAAVLATVRQSSSILRPQEARWAAPIDAALLGDGRSLQARIARLLAPLPDSAGTAVRTRLGDRTAAAVLAAMLAIACASGAVSGEWILHPLFLWTWTV</sequence>
<gene>
    <name evidence="2" type="ORF">GALL_224800</name>
</gene>
<accession>A0A1J5RU75</accession>
<dbReference type="AlphaFoldDB" id="A0A1J5RU75"/>
<feature type="transmembrane region" description="Helical" evidence="1">
    <location>
        <begin position="6"/>
        <end position="25"/>
    </location>
</feature>
<name>A0A1J5RU75_9ZZZZ</name>
<dbReference type="InterPro" id="IPR052173">
    <property type="entry name" value="Beta-lactam_resp_regulator"/>
</dbReference>
<evidence type="ECO:0008006" key="3">
    <source>
        <dbReference type="Google" id="ProtNLM"/>
    </source>
</evidence>
<reference evidence="2" key="1">
    <citation type="submission" date="2016-10" db="EMBL/GenBank/DDBJ databases">
        <title>Sequence of Gallionella enrichment culture.</title>
        <authorList>
            <person name="Poehlein A."/>
            <person name="Muehling M."/>
            <person name="Daniel R."/>
        </authorList>
    </citation>
    <scope>NUCLEOTIDE SEQUENCE</scope>
</reference>
<evidence type="ECO:0000256" key="1">
    <source>
        <dbReference type="SAM" id="Phobius"/>
    </source>
</evidence>
<protein>
    <recommendedName>
        <fullName evidence="3">BlaR1 peptidase M56</fullName>
    </recommendedName>
</protein>
<dbReference type="PANTHER" id="PTHR34978">
    <property type="entry name" value="POSSIBLE SENSOR-TRANSDUCER PROTEIN BLAR"/>
    <property type="match status" value="1"/>
</dbReference>
<dbReference type="PANTHER" id="PTHR34978:SF3">
    <property type="entry name" value="SLR0241 PROTEIN"/>
    <property type="match status" value="1"/>
</dbReference>
<dbReference type="EMBL" id="MLJW01000165">
    <property type="protein sequence ID" value="OIQ95511.1"/>
    <property type="molecule type" value="Genomic_DNA"/>
</dbReference>